<comment type="caution">
    <text evidence="3">The sequence shown here is derived from an EMBL/GenBank/DDBJ whole genome shotgun (WGS) entry which is preliminary data.</text>
</comment>
<feature type="transmembrane region" description="Helical" evidence="2">
    <location>
        <begin position="7"/>
        <end position="26"/>
    </location>
</feature>
<keyword evidence="2" id="KW-1133">Transmembrane helix</keyword>
<dbReference type="OrthoDB" id="281924at2"/>
<dbReference type="AlphaFoldDB" id="A0A5C6BU96"/>
<dbReference type="Proteomes" id="UP000319908">
    <property type="component" value="Unassembled WGS sequence"/>
</dbReference>
<name>A0A5C6BU96_9BACT</name>
<feature type="region of interest" description="Disordered" evidence="1">
    <location>
        <begin position="404"/>
        <end position="426"/>
    </location>
</feature>
<keyword evidence="2" id="KW-0812">Transmembrane</keyword>
<keyword evidence="4" id="KW-1185">Reference proteome</keyword>
<gene>
    <name evidence="3" type="ORF">Poly21_27720</name>
</gene>
<accession>A0A5C6BU96</accession>
<keyword evidence="2" id="KW-0472">Membrane</keyword>
<dbReference type="EMBL" id="SJPU01000002">
    <property type="protein sequence ID" value="TWU15575.1"/>
    <property type="molecule type" value="Genomic_DNA"/>
</dbReference>
<reference evidence="3 4" key="1">
    <citation type="journal article" date="2020" name="Antonie Van Leeuwenhoek">
        <title>Rhodopirellula heiligendammensis sp. nov., Rhodopirellula pilleata sp. nov., and Rhodopirellula solitaria sp. nov. isolated from natural or artificial marine surfaces in Northern Germany and California, USA, and emended description of the genus Rhodopirellula.</title>
        <authorList>
            <person name="Kallscheuer N."/>
            <person name="Wiegand S."/>
            <person name="Jogler M."/>
            <person name="Boedeker C."/>
            <person name="Peeters S.H."/>
            <person name="Rast P."/>
            <person name="Heuer A."/>
            <person name="Jetten M.S.M."/>
            <person name="Rohde M."/>
            <person name="Jogler C."/>
        </authorList>
    </citation>
    <scope>NUCLEOTIDE SEQUENCE [LARGE SCALE GENOMIC DNA]</scope>
    <source>
        <strain evidence="3 4">Poly21</strain>
    </source>
</reference>
<dbReference type="RefSeq" id="WP_146407421.1">
    <property type="nucleotide sequence ID" value="NZ_SJPU01000002.1"/>
</dbReference>
<organism evidence="3 4">
    <name type="scientific">Allorhodopirellula heiligendammensis</name>
    <dbReference type="NCBI Taxonomy" id="2714739"/>
    <lineage>
        <taxon>Bacteria</taxon>
        <taxon>Pseudomonadati</taxon>
        <taxon>Planctomycetota</taxon>
        <taxon>Planctomycetia</taxon>
        <taxon>Pirellulales</taxon>
        <taxon>Pirellulaceae</taxon>
        <taxon>Allorhodopirellula</taxon>
    </lineage>
</organism>
<evidence type="ECO:0000256" key="1">
    <source>
        <dbReference type="SAM" id="MobiDB-lite"/>
    </source>
</evidence>
<evidence type="ECO:0000313" key="4">
    <source>
        <dbReference type="Proteomes" id="UP000319908"/>
    </source>
</evidence>
<sequence length="447" mass="50263">MTQRHQRWLGAAFWTCLVAGATIWMLTGTRRTSDSRTATTVPASPASLVWESLWSATESVELQDPSGVVRVGDVAFARRATGWQEVGYVTAVRQVEDAANRVTLTTFDATPLPSTATFQVHRNSGRLGDVMATLMPPEKRERLQQKLTAAIETHAEAVTAEVLPLVVESIQTSVPLIERALGESVDRHKLEIDALVARYRKELVNDKIVPLVRAEVMPIVRKHATEPAETIGREIWDKASLWRFGWRAVYDKSPLPERELVAAEWERFVDDEITPVVEAHLDDIAEAVENIVKDLAANGKLREELSQVVSTIAQDPEARKLFRTILREAIVDNQQLREAWKEVWSSPTSRERLHRAGKRLEPILRDIGDEVMGTRESGIEPGFARILRNQILSKDRTWITITPPAANITQGENESGRPDDRERRSGEAIVLRPAEKFMPYPVVYLAK</sequence>
<proteinExistence type="predicted"/>
<evidence type="ECO:0000256" key="2">
    <source>
        <dbReference type="SAM" id="Phobius"/>
    </source>
</evidence>
<feature type="compositionally biased region" description="Basic and acidic residues" evidence="1">
    <location>
        <begin position="414"/>
        <end position="426"/>
    </location>
</feature>
<evidence type="ECO:0000313" key="3">
    <source>
        <dbReference type="EMBL" id="TWU15575.1"/>
    </source>
</evidence>
<protein>
    <submittedName>
        <fullName evidence="3">Uncharacterized protein</fullName>
    </submittedName>
</protein>